<dbReference type="EMBL" id="CAJOBI010240359">
    <property type="protein sequence ID" value="CAF5083676.1"/>
    <property type="molecule type" value="Genomic_DNA"/>
</dbReference>
<comment type="caution">
    <text evidence="1">The sequence shown here is derived from an EMBL/GenBank/DDBJ whole genome shotgun (WGS) entry which is preliminary data.</text>
</comment>
<gene>
    <name evidence="1" type="ORF">SMN809_LOCUS60887</name>
</gene>
<name>A0A8S3ESV9_9BILA</name>
<accession>A0A8S3ESV9</accession>
<dbReference type="AlphaFoldDB" id="A0A8S3ESV9"/>
<protein>
    <submittedName>
        <fullName evidence="1">Uncharacterized protein</fullName>
    </submittedName>
</protein>
<reference evidence="1" key="1">
    <citation type="submission" date="2021-02" db="EMBL/GenBank/DDBJ databases">
        <authorList>
            <person name="Nowell W R."/>
        </authorList>
    </citation>
    <scope>NUCLEOTIDE SEQUENCE</scope>
</reference>
<organism evidence="1 2">
    <name type="scientific">Rotaria magnacalcarata</name>
    <dbReference type="NCBI Taxonomy" id="392030"/>
    <lineage>
        <taxon>Eukaryota</taxon>
        <taxon>Metazoa</taxon>
        <taxon>Spiralia</taxon>
        <taxon>Gnathifera</taxon>
        <taxon>Rotifera</taxon>
        <taxon>Eurotatoria</taxon>
        <taxon>Bdelloidea</taxon>
        <taxon>Philodinida</taxon>
        <taxon>Philodinidae</taxon>
        <taxon>Rotaria</taxon>
    </lineage>
</organism>
<dbReference type="Proteomes" id="UP000676336">
    <property type="component" value="Unassembled WGS sequence"/>
</dbReference>
<evidence type="ECO:0000313" key="2">
    <source>
        <dbReference type="Proteomes" id="UP000676336"/>
    </source>
</evidence>
<feature type="non-terminal residue" evidence="1">
    <location>
        <position position="56"/>
    </location>
</feature>
<evidence type="ECO:0000313" key="1">
    <source>
        <dbReference type="EMBL" id="CAF5083676.1"/>
    </source>
</evidence>
<sequence>MSHDTTWARMPGKEFQQYNVTRKFSAPLIDGWPRESPKGTKLGYTKAIKSFSDQGG</sequence>
<proteinExistence type="predicted"/>